<dbReference type="InterPro" id="IPR001753">
    <property type="entry name" value="Enoyl-CoA_hydra/iso"/>
</dbReference>
<dbReference type="Gene3D" id="1.10.12.10">
    <property type="entry name" value="Lyase 2-enoyl-coa Hydratase, Chain A, domain 2"/>
    <property type="match status" value="1"/>
</dbReference>
<dbReference type="Gene3D" id="3.90.226.10">
    <property type="entry name" value="2-enoyl-CoA Hydratase, Chain A, domain 1"/>
    <property type="match status" value="1"/>
</dbReference>
<gene>
    <name evidence="3" type="ORF">GPA24_16075</name>
</gene>
<dbReference type="InterPro" id="IPR014748">
    <property type="entry name" value="Enoyl-CoA_hydra_C"/>
</dbReference>
<dbReference type="CDD" id="cd06558">
    <property type="entry name" value="crotonase-like"/>
    <property type="match status" value="1"/>
</dbReference>
<organism evidence="3 4">
    <name type="scientific">Aromatoleum bremense</name>
    <dbReference type="NCBI Taxonomy" id="76115"/>
    <lineage>
        <taxon>Bacteria</taxon>
        <taxon>Pseudomonadati</taxon>
        <taxon>Pseudomonadota</taxon>
        <taxon>Betaproteobacteria</taxon>
        <taxon>Rhodocyclales</taxon>
        <taxon>Rhodocyclaceae</taxon>
        <taxon>Aromatoleum</taxon>
    </lineage>
</organism>
<accession>A0ABX1NY96</accession>
<dbReference type="PANTHER" id="PTHR11941:SF54">
    <property type="entry name" value="ENOYL-COA HYDRATASE, MITOCHONDRIAL"/>
    <property type="match status" value="1"/>
</dbReference>
<reference evidence="3 4" key="1">
    <citation type="submission" date="2019-12" db="EMBL/GenBank/DDBJ databases">
        <title>Comparative genomics gives insights into the taxonomy of the Azoarcus-Aromatoleum group and reveals separate origins of nif in the plant-associated Azoarcus and non-plant-associated Aromatoleum sub-groups.</title>
        <authorList>
            <person name="Lafos M."/>
            <person name="Maluk M."/>
            <person name="Batista M."/>
            <person name="Junghare M."/>
            <person name="Carmona M."/>
            <person name="Faoro H."/>
            <person name="Cruz L.M."/>
            <person name="Battistoni F."/>
            <person name="De Souza E."/>
            <person name="Pedrosa F."/>
            <person name="Chen W.-M."/>
            <person name="Poole P.S."/>
            <person name="Dixon R.A."/>
            <person name="James E.K."/>
        </authorList>
    </citation>
    <scope>NUCLEOTIDE SEQUENCE [LARGE SCALE GENOMIC DNA]</scope>
    <source>
        <strain evidence="3 4">PbN1</strain>
    </source>
</reference>
<dbReference type="Pfam" id="PF00378">
    <property type="entry name" value="ECH_1"/>
    <property type="match status" value="1"/>
</dbReference>
<protein>
    <submittedName>
        <fullName evidence="3">Enoyl-CoA hydratase</fullName>
    </submittedName>
</protein>
<name>A0ABX1NY96_9RHOO</name>
<evidence type="ECO:0000256" key="2">
    <source>
        <dbReference type="ARBA" id="ARBA00023239"/>
    </source>
</evidence>
<dbReference type="EMBL" id="WTVP01000056">
    <property type="protein sequence ID" value="NMG17025.1"/>
    <property type="molecule type" value="Genomic_DNA"/>
</dbReference>
<dbReference type="RefSeq" id="WP_169203571.1">
    <property type="nucleotide sequence ID" value="NZ_CP059467.1"/>
</dbReference>
<keyword evidence="4" id="KW-1185">Reference proteome</keyword>
<sequence>MSATLTYRANAAVITLNRPEALNALNGDMIQRIGALIDEVRQSEAKFLIVVGAGSKAFCAGANVKEILGKNSADQKAFAQLGQLTFAKLDELPIPSIAVVSGVAFGGGFELAMACTFRVATPKARFALPEIKLGLIPGYGGTQRLPRLVGASRALEIIATGRILDAAEAERIGLVSKIDEGDDPIAIGLSFATVLGSPPPASLLMARQAVARALDLPLTQGFEAEAALFAASTQTGDAGEGVRAFLEKRKPEFAGT</sequence>
<evidence type="ECO:0000256" key="1">
    <source>
        <dbReference type="ARBA" id="ARBA00005254"/>
    </source>
</evidence>
<dbReference type="PANTHER" id="PTHR11941">
    <property type="entry name" value="ENOYL-COA HYDRATASE-RELATED"/>
    <property type="match status" value="1"/>
</dbReference>
<dbReference type="SUPFAM" id="SSF52096">
    <property type="entry name" value="ClpP/crotonase"/>
    <property type="match status" value="1"/>
</dbReference>
<evidence type="ECO:0000313" key="3">
    <source>
        <dbReference type="EMBL" id="NMG17025.1"/>
    </source>
</evidence>
<dbReference type="InterPro" id="IPR029045">
    <property type="entry name" value="ClpP/crotonase-like_dom_sf"/>
</dbReference>
<comment type="caution">
    <text evidence="3">The sequence shown here is derived from an EMBL/GenBank/DDBJ whole genome shotgun (WGS) entry which is preliminary data.</text>
</comment>
<dbReference type="Proteomes" id="UP000633943">
    <property type="component" value="Unassembled WGS sequence"/>
</dbReference>
<keyword evidence="2" id="KW-0456">Lyase</keyword>
<evidence type="ECO:0000313" key="4">
    <source>
        <dbReference type="Proteomes" id="UP000633943"/>
    </source>
</evidence>
<comment type="similarity">
    <text evidence="1">Belongs to the enoyl-CoA hydratase/isomerase family.</text>
</comment>
<proteinExistence type="inferred from homology"/>